<evidence type="ECO:0000256" key="2">
    <source>
        <dbReference type="SAM" id="Phobius"/>
    </source>
</evidence>
<evidence type="ECO:0000313" key="4">
    <source>
        <dbReference type="Proteomes" id="UP000004184"/>
    </source>
</evidence>
<keyword evidence="2" id="KW-0472">Membrane</keyword>
<dbReference type="Proteomes" id="UP000004184">
    <property type="component" value="Unassembled WGS sequence"/>
</dbReference>
<feature type="region of interest" description="Disordered" evidence="1">
    <location>
        <begin position="1"/>
        <end position="42"/>
    </location>
</feature>
<accession>D9X4J6</accession>
<name>D9X4J6_STRVT</name>
<feature type="transmembrane region" description="Helical" evidence="2">
    <location>
        <begin position="73"/>
        <end position="95"/>
    </location>
</feature>
<gene>
    <name evidence="3" type="ORF">SSQG_00173</name>
</gene>
<evidence type="ECO:0000313" key="3">
    <source>
        <dbReference type="EMBL" id="EFL29655.1"/>
    </source>
</evidence>
<keyword evidence="4" id="KW-1185">Reference proteome</keyword>
<evidence type="ECO:0000256" key="1">
    <source>
        <dbReference type="SAM" id="MobiDB-lite"/>
    </source>
</evidence>
<dbReference type="EMBL" id="GG657757">
    <property type="protein sequence ID" value="EFL29655.1"/>
    <property type="molecule type" value="Genomic_DNA"/>
</dbReference>
<sequence length="100" mass="10523">MRAARPDAPGACGGRVTRPRHGGRTGSESPPMPMPSRMPMTFGERTSCAVGRRDMTVMTLPLAAPGGGPGLPVWGQVAFVVVAVLVGVFVVTGLLRKRRR</sequence>
<dbReference type="AlphaFoldDB" id="D9X4J6"/>
<dbReference type="HOGENOM" id="CLU_2304557_0_0_11"/>
<keyword evidence="2" id="KW-0812">Transmembrane</keyword>
<reference evidence="4" key="1">
    <citation type="submission" date="2009-02" db="EMBL/GenBank/DDBJ databases">
        <title>Annotation of Streptomyces viridochromogenes strain DSM 40736.</title>
        <authorList>
            <consortium name="The Broad Institute Genome Sequencing Platform"/>
            <consortium name="Broad Institute Microbial Sequencing Center"/>
            <person name="Fischbach M."/>
            <person name="Godfrey P."/>
            <person name="Ward D."/>
            <person name="Young S."/>
            <person name="Zeng Q."/>
            <person name="Koehrsen M."/>
            <person name="Alvarado L."/>
            <person name="Berlin A.M."/>
            <person name="Bochicchio J."/>
            <person name="Borenstein D."/>
            <person name="Chapman S.B."/>
            <person name="Chen Z."/>
            <person name="Engels R."/>
            <person name="Freedman E."/>
            <person name="Gellesch M."/>
            <person name="Goldberg J."/>
            <person name="Griggs A."/>
            <person name="Gujja S."/>
            <person name="Heilman E.R."/>
            <person name="Heiman D.I."/>
            <person name="Hepburn T.A."/>
            <person name="Howarth C."/>
            <person name="Jen D."/>
            <person name="Larson L."/>
            <person name="Lewis B."/>
            <person name="Mehta T."/>
            <person name="Park D."/>
            <person name="Pearson M."/>
            <person name="Richards J."/>
            <person name="Roberts A."/>
            <person name="Saif S."/>
            <person name="Shea T.D."/>
            <person name="Shenoy N."/>
            <person name="Sisk P."/>
            <person name="Stolte C."/>
            <person name="Sykes S.N."/>
            <person name="Thomson T."/>
            <person name="Walk T."/>
            <person name="White J."/>
            <person name="Yandava C."/>
            <person name="Straight P."/>
            <person name="Clardy J."/>
            <person name="Hung D."/>
            <person name="Kolter R."/>
            <person name="Mekalanos J."/>
            <person name="Walker S."/>
            <person name="Walsh C.T."/>
            <person name="Wieland-Brown L.C."/>
            <person name="Haas B."/>
            <person name="Nusbaum C."/>
            <person name="Birren B."/>
        </authorList>
    </citation>
    <scope>NUCLEOTIDE SEQUENCE [LARGE SCALE GENOMIC DNA]</scope>
    <source>
        <strain evidence="4">DSM 40736 / JCM 4977 / BCRC 1201 / Tue 494</strain>
    </source>
</reference>
<proteinExistence type="predicted"/>
<protein>
    <submittedName>
        <fullName evidence="3">Predicted protein</fullName>
    </submittedName>
</protein>
<organism evidence="3 4">
    <name type="scientific">Streptomyces viridochromogenes (strain DSM 40736 / JCM 4977 / BCRC 1201 / Tue 494)</name>
    <dbReference type="NCBI Taxonomy" id="591159"/>
    <lineage>
        <taxon>Bacteria</taxon>
        <taxon>Bacillati</taxon>
        <taxon>Actinomycetota</taxon>
        <taxon>Actinomycetes</taxon>
        <taxon>Kitasatosporales</taxon>
        <taxon>Streptomycetaceae</taxon>
        <taxon>Streptomyces</taxon>
    </lineage>
</organism>
<keyword evidence="2" id="KW-1133">Transmembrane helix</keyword>